<evidence type="ECO:0000256" key="6">
    <source>
        <dbReference type="ARBA" id="ARBA00022840"/>
    </source>
</evidence>
<evidence type="ECO:0000313" key="10">
    <source>
        <dbReference type="EMBL" id="MBB5021797.1"/>
    </source>
</evidence>
<evidence type="ECO:0000256" key="7">
    <source>
        <dbReference type="SAM" id="Phobius"/>
    </source>
</evidence>
<dbReference type="GO" id="GO:0004673">
    <property type="term" value="F:protein histidine kinase activity"/>
    <property type="evidence" value="ECO:0007669"/>
    <property type="project" value="UniProtKB-EC"/>
</dbReference>
<dbReference type="RefSeq" id="WP_183731150.1">
    <property type="nucleotide sequence ID" value="NZ_JACHID010000005.1"/>
</dbReference>
<evidence type="ECO:0000256" key="3">
    <source>
        <dbReference type="ARBA" id="ARBA00022679"/>
    </source>
</evidence>
<sequence length="1105" mass="124767">MEYSLFVFGTIAMVFAGIIFCLHYSHRHSCWLPLSFASALLATALWLALASQLFPHSWILPIRDGGLFLSAVAIMIAGLRSIPMPIPTWKLGAGTLLLGLLLAWISSPTTMVIVTWVAFAIPGALLCAQSLWRQTASSQSTLLIALRVLALSLLLMVILLPWGLGTALPISFQPVSMLLVRIIAMALLALAAFGAWLILLKSLHSAPQDEPQKVYSLSSGTSAVVVCSLLVFTWYGVQWFSKHEEELQLQHLERQINILSETLNTDRIAQMSFSPEETGTVLYRRVTNMLGSYRNVQPQTSRILLYRPQSDGFALGPVSGEYSATDHRIHYPRHPGAATAAFSENKLQVVQQLAQGNPIVAIYLPAQTTSGDRIAYGIEMISHQEQMVRHLKTAMAIPLFSAMAFTLLVVTLNNVLFLRTMPRMRSLCCVRHIEVIFVFFTGLLFTALVAGSSHLFERQNRNFLFEHWSNHKTDQIKNSMFHLHDSLQLLEHYLTHANDLSPAAFKALAEPMAHNLGLAGIAWARMEDNTSTPSAPLTLYAGEELPLAQLDSDILADERLAPFAQQAKRSGIPFMAAPFATDNDDSNPQWTAIILHVERKDFAYQGFLVAFMHIENFWSQAISNDNNADILVDVRLQGGGESHSYTLYEPSLKSTIHHFTKLESTYPLFRYGYAWVFTTRPGPLFELAYPNRAAAIIVGAGLILTLGASFFAWYLVGTNRRIQETVEQRTAELQRNRDFQQLLLRELPVGVAVHNPNTLQLEHQNRAWEEMFQDSSQGSDVWQRLQWAISSACHHCQTVDIPDDQYPLTNGEVRHLHTFITPIPGEDTDTQNVLICSQDITTRKNAEHALQDVLQKQQQEIDRAVQTVREQDHQIFEQMRRHALLSLLVNLAHHWRQPLNVVALAVQELEELFCDGELTKEECHKRVETALDEVLKLSETITQFTNLYETPEDQRDNYQLHKLCNQAFRLIVSLPNIQLELDNQVDEHLNIRVNRNDIIELLVEFFRNVQEAMQQRDITQATVYVSAQRLEEDQVEIVVEDHVGGIDAAIIQDIFEPYVTTAFRARDKGLGLYISRRIVEDRYRGTIEAMNREQGAAFRVVLSGC</sequence>
<dbReference type="GO" id="GO:0005524">
    <property type="term" value="F:ATP binding"/>
    <property type="evidence" value="ECO:0007669"/>
    <property type="project" value="UniProtKB-KW"/>
</dbReference>
<dbReference type="SMART" id="SM00387">
    <property type="entry name" value="HATPase_c"/>
    <property type="match status" value="1"/>
</dbReference>
<proteinExistence type="predicted"/>
<dbReference type="PANTHER" id="PTHR44936">
    <property type="entry name" value="SENSOR PROTEIN CREC"/>
    <property type="match status" value="1"/>
</dbReference>
<dbReference type="AlphaFoldDB" id="A0A7W8DGX2"/>
<keyword evidence="3" id="KW-0808">Transferase</keyword>
<name>A0A7W8DGX2_9BACT</name>
<dbReference type="PROSITE" id="PS50113">
    <property type="entry name" value="PAC"/>
    <property type="match status" value="1"/>
</dbReference>
<dbReference type="InterPro" id="IPR036890">
    <property type="entry name" value="HATPase_C_sf"/>
</dbReference>
<feature type="domain" description="Histidine kinase" evidence="8">
    <location>
        <begin position="890"/>
        <end position="1105"/>
    </location>
</feature>
<dbReference type="Proteomes" id="UP000528322">
    <property type="component" value="Unassembled WGS sequence"/>
</dbReference>
<dbReference type="InterPro" id="IPR003594">
    <property type="entry name" value="HATPase_dom"/>
</dbReference>
<evidence type="ECO:0000256" key="5">
    <source>
        <dbReference type="ARBA" id="ARBA00022777"/>
    </source>
</evidence>
<protein>
    <recommendedName>
        <fullName evidence="2">histidine kinase</fullName>
        <ecNumber evidence="2">2.7.13.3</ecNumber>
    </recommendedName>
</protein>
<dbReference type="PROSITE" id="PS50109">
    <property type="entry name" value="HIS_KIN"/>
    <property type="match status" value="1"/>
</dbReference>
<dbReference type="InterPro" id="IPR050980">
    <property type="entry name" value="2C_sensor_his_kinase"/>
</dbReference>
<gene>
    <name evidence="10" type="ORF">HNR37_001110</name>
</gene>
<organism evidence="10 11">
    <name type="scientific">Desulfurispira natronophila</name>
    <dbReference type="NCBI Taxonomy" id="682562"/>
    <lineage>
        <taxon>Bacteria</taxon>
        <taxon>Pseudomonadati</taxon>
        <taxon>Chrysiogenota</taxon>
        <taxon>Chrysiogenia</taxon>
        <taxon>Chrysiogenales</taxon>
        <taxon>Chrysiogenaceae</taxon>
        <taxon>Desulfurispira</taxon>
    </lineage>
</organism>
<feature type="transmembrane region" description="Helical" evidence="7">
    <location>
        <begin position="182"/>
        <end position="203"/>
    </location>
</feature>
<dbReference type="EC" id="2.7.13.3" evidence="2"/>
<feature type="transmembrane region" description="Helical" evidence="7">
    <location>
        <begin position="60"/>
        <end position="79"/>
    </location>
</feature>
<dbReference type="EMBL" id="JACHID010000005">
    <property type="protein sequence ID" value="MBB5021797.1"/>
    <property type="molecule type" value="Genomic_DNA"/>
</dbReference>
<keyword evidence="4" id="KW-0547">Nucleotide-binding</keyword>
<feature type="domain" description="PAC" evidence="9">
    <location>
        <begin position="797"/>
        <end position="852"/>
    </location>
</feature>
<keyword evidence="7" id="KW-1133">Transmembrane helix</keyword>
<dbReference type="SUPFAM" id="SSF55874">
    <property type="entry name" value="ATPase domain of HSP90 chaperone/DNA topoisomerase II/histidine kinase"/>
    <property type="match status" value="1"/>
</dbReference>
<keyword evidence="5 10" id="KW-0418">Kinase</keyword>
<feature type="transmembrane region" description="Helical" evidence="7">
    <location>
        <begin position="215"/>
        <end position="237"/>
    </location>
</feature>
<keyword evidence="7" id="KW-0472">Membrane</keyword>
<feature type="transmembrane region" description="Helical" evidence="7">
    <location>
        <begin position="693"/>
        <end position="716"/>
    </location>
</feature>
<feature type="transmembrane region" description="Helical" evidence="7">
    <location>
        <begin position="31"/>
        <end position="54"/>
    </location>
</feature>
<evidence type="ECO:0000259" key="8">
    <source>
        <dbReference type="PROSITE" id="PS50109"/>
    </source>
</evidence>
<dbReference type="InterPro" id="IPR000700">
    <property type="entry name" value="PAS-assoc_C"/>
</dbReference>
<keyword evidence="11" id="KW-1185">Reference proteome</keyword>
<feature type="transmembrane region" description="Helical" evidence="7">
    <location>
        <begin position="436"/>
        <end position="456"/>
    </location>
</feature>
<reference evidence="10 11" key="1">
    <citation type="submission" date="2020-08" db="EMBL/GenBank/DDBJ databases">
        <title>Genomic Encyclopedia of Type Strains, Phase IV (KMG-IV): sequencing the most valuable type-strain genomes for metagenomic binning, comparative biology and taxonomic classification.</title>
        <authorList>
            <person name="Goeker M."/>
        </authorList>
    </citation>
    <scope>NUCLEOTIDE SEQUENCE [LARGE SCALE GENOMIC DNA]</scope>
    <source>
        <strain evidence="10 11">DSM 22071</strain>
    </source>
</reference>
<dbReference type="SUPFAM" id="SSF55785">
    <property type="entry name" value="PYP-like sensor domain (PAS domain)"/>
    <property type="match status" value="1"/>
</dbReference>
<dbReference type="Pfam" id="PF02518">
    <property type="entry name" value="HATPase_c"/>
    <property type="match status" value="1"/>
</dbReference>
<evidence type="ECO:0000313" key="11">
    <source>
        <dbReference type="Proteomes" id="UP000528322"/>
    </source>
</evidence>
<dbReference type="InterPro" id="IPR035965">
    <property type="entry name" value="PAS-like_dom_sf"/>
</dbReference>
<feature type="transmembrane region" description="Helical" evidence="7">
    <location>
        <begin position="6"/>
        <end position="24"/>
    </location>
</feature>
<keyword evidence="6" id="KW-0067">ATP-binding</keyword>
<dbReference type="Gene3D" id="3.30.565.10">
    <property type="entry name" value="Histidine kinase-like ATPase, C-terminal domain"/>
    <property type="match status" value="1"/>
</dbReference>
<evidence type="ECO:0000259" key="9">
    <source>
        <dbReference type="PROSITE" id="PS50113"/>
    </source>
</evidence>
<dbReference type="Gene3D" id="3.30.450.20">
    <property type="entry name" value="PAS domain"/>
    <property type="match status" value="1"/>
</dbReference>
<comment type="caution">
    <text evidence="10">The sequence shown here is derived from an EMBL/GenBank/DDBJ whole genome shotgun (WGS) entry which is preliminary data.</text>
</comment>
<evidence type="ECO:0000256" key="2">
    <source>
        <dbReference type="ARBA" id="ARBA00012438"/>
    </source>
</evidence>
<dbReference type="Gene3D" id="1.10.287.130">
    <property type="match status" value="1"/>
</dbReference>
<evidence type="ECO:0000256" key="4">
    <source>
        <dbReference type="ARBA" id="ARBA00022741"/>
    </source>
</evidence>
<keyword evidence="7" id="KW-0812">Transmembrane</keyword>
<feature type="transmembrane region" description="Helical" evidence="7">
    <location>
        <begin position="144"/>
        <end position="162"/>
    </location>
</feature>
<comment type="catalytic activity">
    <reaction evidence="1">
        <text>ATP + protein L-histidine = ADP + protein N-phospho-L-histidine.</text>
        <dbReference type="EC" id="2.7.13.3"/>
    </reaction>
</comment>
<dbReference type="PANTHER" id="PTHR44936:SF10">
    <property type="entry name" value="SENSOR PROTEIN RSTB"/>
    <property type="match status" value="1"/>
</dbReference>
<evidence type="ECO:0000256" key="1">
    <source>
        <dbReference type="ARBA" id="ARBA00000085"/>
    </source>
</evidence>
<feature type="transmembrane region" description="Helical" evidence="7">
    <location>
        <begin position="395"/>
        <end position="416"/>
    </location>
</feature>
<accession>A0A7W8DGX2</accession>
<dbReference type="InterPro" id="IPR005467">
    <property type="entry name" value="His_kinase_dom"/>
</dbReference>